<keyword evidence="6" id="KW-0966">Cell projection</keyword>
<dbReference type="NCBIfam" id="NF003676">
    <property type="entry name" value="PRK05303.1"/>
    <property type="match status" value="1"/>
</dbReference>
<dbReference type="GO" id="GO:0005198">
    <property type="term" value="F:structural molecule activity"/>
    <property type="evidence" value="ECO:0007669"/>
    <property type="project" value="InterPro"/>
</dbReference>
<sequence length="369" mass="38819" precursor="true">MFRRNLFLLLSVFLLLQFHVFPASAARIKDIASFMGDRPNQLIGYGLIVGLNGTGDNNKTQFTVNTLANLLDNMGIHVNPDQVKVKNVAAVMATAKLPSFVRKGSRVDVQVSSIGDAKSLEGGTLLMTPLQGPDGKTYAVAQGPISVGGFSVSGASGSGVQKNHPTVGFVSGGALVEQEVPVPYGNLQQLDLVLSNPDFSTANKVSKRVNETLGDSVAQAMDAATIKVQVPESYQQNIVGLISRVESIEVQPDEVAKIVVNERTGTIVIGENVRISPVAVAHGNLTVQISETPSVSQPQPFGKGQTVVVPQSEVNVEEEKGHISIVGGGVTIGQVVKGLNAIGATPRDLINILQAIRAAGAMQAELEFI</sequence>
<dbReference type="PRINTS" id="PR01010">
    <property type="entry name" value="FLGPRINGFLGI"/>
</dbReference>
<comment type="function">
    <text evidence="1 5">Assembles around the rod to form the L-ring and probably protects the motor/basal body from shearing forces during rotation.</text>
</comment>
<dbReference type="Pfam" id="PF02119">
    <property type="entry name" value="FlgI"/>
    <property type="match status" value="1"/>
</dbReference>
<evidence type="ECO:0000256" key="2">
    <source>
        <dbReference type="ARBA" id="ARBA00004117"/>
    </source>
</evidence>
<keyword evidence="3 5" id="KW-0732">Signal</keyword>
<name>A0A9W6FTL2_9BACT</name>
<dbReference type="RefSeq" id="WP_281792626.1">
    <property type="nucleotide sequence ID" value="NZ_BSDR01000001.1"/>
</dbReference>
<evidence type="ECO:0000313" key="6">
    <source>
        <dbReference type="EMBL" id="GLI33561.1"/>
    </source>
</evidence>
<evidence type="ECO:0000256" key="5">
    <source>
        <dbReference type="HAMAP-Rule" id="MF_00416"/>
    </source>
</evidence>
<feature type="signal peptide" evidence="5">
    <location>
        <begin position="1"/>
        <end position="25"/>
    </location>
</feature>
<keyword evidence="6" id="KW-0969">Cilium</keyword>
<dbReference type="InterPro" id="IPR001782">
    <property type="entry name" value="Flag_FlgI"/>
</dbReference>
<protein>
    <recommendedName>
        <fullName evidence="5">Flagellar P-ring protein</fullName>
    </recommendedName>
    <alternativeName>
        <fullName evidence="5">Basal body P-ring protein</fullName>
    </alternativeName>
</protein>
<dbReference type="PANTHER" id="PTHR30381">
    <property type="entry name" value="FLAGELLAR P-RING PERIPLASMIC PROTEIN FLGI"/>
    <property type="match status" value="1"/>
</dbReference>
<evidence type="ECO:0000256" key="1">
    <source>
        <dbReference type="ARBA" id="ARBA00002591"/>
    </source>
</evidence>
<reference evidence="6" key="1">
    <citation type="submission" date="2022-12" db="EMBL/GenBank/DDBJ databases">
        <title>Reference genome sequencing for broad-spectrum identification of bacterial and archaeal isolates by mass spectrometry.</title>
        <authorList>
            <person name="Sekiguchi Y."/>
            <person name="Tourlousse D.M."/>
        </authorList>
    </citation>
    <scope>NUCLEOTIDE SEQUENCE</scope>
    <source>
        <strain evidence="6">ASRB1</strain>
    </source>
</reference>
<dbReference type="GO" id="GO:0030288">
    <property type="term" value="C:outer membrane-bounded periplasmic space"/>
    <property type="evidence" value="ECO:0007669"/>
    <property type="project" value="InterPro"/>
</dbReference>
<dbReference type="GO" id="GO:0071973">
    <property type="term" value="P:bacterial-type flagellum-dependent cell motility"/>
    <property type="evidence" value="ECO:0007669"/>
    <property type="project" value="InterPro"/>
</dbReference>
<dbReference type="HAMAP" id="MF_00416">
    <property type="entry name" value="FlgI"/>
    <property type="match status" value="1"/>
</dbReference>
<accession>A0A9W6FTL2</accession>
<dbReference type="PANTHER" id="PTHR30381:SF0">
    <property type="entry name" value="FLAGELLAR P-RING PROTEIN"/>
    <property type="match status" value="1"/>
</dbReference>
<comment type="subcellular location">
    <subcellularLocation>
        <location evidence="2 5">Bacterial flagellum basal body</location>
    </subcellularLocation>
</comment>
<dbReference type="GO" id="GO:0009428">
    <property type="term" value="C:bacterial-type flagellum basal body, distal rod, P ring"/>
    <property type="evidence" value="ECO:0007669"/>
    <property type="project" value="InterPro"/>
</dbReference>
<evidence type="ECO:0000256" key="4">
    <source>
        <dbReference type="ARBA" id="ARBA00023143"/>
    </source>
</evidence>
<dbReference type="EMBL" id="BSDR01000001">
    <property type="protein sequence ID" value="GLI33561.1"/>
    <property type="molecule type" value="Genomic_DNA"/>
</dbReference>
<comment type="subunit">
    <text evidence="5">The basal body constitutes a major portion of the flagellar organelle and consists of four rings (L,P,S, and M) mounted on a central rod.</text>
</comment>
<gene>
    <name evidence="5 6" type="primary">flgI</name>
    <name evidence="6" type="ORF">DAMNIGENAA_09940</name>
</gene>
<feature type="chain" id="PRO_5041027673" description="Flagellar P-ring protein" evidence="5">
    <location>
        <begin position="26"/>
        <end position="369"/>
    </location>
</feature>
<evidence type="ECO:0000256" key="3">
    <source>
        <dbReference type="ARBA" id="ARBA00022729"/>
    </source>
</evidence>
<proteinExistence type="inferred from homology"/>
<comment type="similarity">
    <text evidence="5">Belongs to the FlgI family.</text>
</comment>
<organism evidence="6 7">
    <name type="scientific">Desulforhabdus amnigena</name>
    <dbReference type="NCBI Taxonomy" id="40218"/>
    <lineage>
        <taxon>Bacteria</taxon>
        <taxon>Pseudomonadati</taxon>
        <taxon>Thermodesulfobacteriota</taxon>
        <taxon>Syntrophobacteria</taxon>
        <taxon>Syntrophobacterales</taxon>
        <taxon>Syntrophobacteraceae</taxon>
        <taxon>Desulforhabdus</taxon>
    </lineage>
</organism>
<dbReference type="AlphaFoldDB" id="A0A9W6FTL2"/>
<keyword evidence="4 5" id="KW-0975">Bacterial flagellum</keyword>
<keyword evidence="7" id="KW-1185">Reference proteome</keyword>
<dbReference type="Proteomes" id="UP001144372">
    <property type="component" value="Unassembled WGS sequence"/>
</dbReference>
<evidence type="ECO:0000313" key="7">
    <source>
        <dbReference type="Proteomes" id="UP001144372"/>
    </source>
</evidence>
<comment type="caution">
    <text evidence="6">The sequence shown here is derived from an EMBL/GenBank/DDBJ whole genome shotgun (WGS) entry which is preliminary data.</text>
</comment>
<keyword evidence="6" id="KW-0282">Flagellum</keyword>